<gene>
    <name evidence="1" type="ORF">NN4_51320</name>
</gene>
<dbReference type="Gene3D" id="3.10.450.50">
    <property type="match status" value="1"/>
</dbReference>
<evidence type="ECO:0000313" key="1">
    <source>
        <dbReference type="EMBL" id="GEM40613.1"/>
    </source>
</evidence>
<dbReference type="InterPro" id="IPR032710">
    <property type="entry name" value="NTF2-like_dom_sf"/>
</dbReference>
<dbReference type="OrthoDB" id="8722217at2"/>
<protein>
    <recommendedName>
        <fullName evidence="3">SnoaL-like domain-containing protein</fullName>
    </recommendedName>
</protein>
<accession>A0A511MJ06</accession>
<evidence type="ECO:0000313" key="2">
    <source>
        <dbReference type="Proteomes" id="UP000321424"/>
    </source>
</evidence>
<comment type="caution">
    <text evidence="1">The sequence shown here is derived from an EMBL/GenBank/DDBJ whole genome shotgun (WGS) entry which is preliminary data.</text>
</comment>
<sequence>MSKQLNDNELACFAEQYAAQWNESDPAARRKQIQELWAPTGAQTLVDPPVEMREEAERLQFPMPALEVRGHDAMDRRVTRAYEMFIASGEYEFAVAAPAFRLPAGLIGVSWTMVAKADGAVAAGGFEVIGLDDEGRILSDHQYIEGVR</sequence>
<dbReference type="SUPFAM" id="SSF54427">
    <property type="entry name" value="NTF2-like"/>
    <property type="match status" value="1"/>
</dbReference>
<dbReference type="Proteomes" id="UP000321424">
    <property type="component" value="Unassembled WGS sequence"/>
</dbReference>
<dbReference type="AlphaFoldDB" id="A0A511MJ06"/>
<organism evidence="1 2">
    <name type="scientific">Nocardia ninae NBRC 108245</name>
    <dbReference type="NCBI Taxonomy" id="1210091"/>
    <lineage>
        <taxon>Bacteria</taxon>
        <taxon>Bacillati</taxon>
        <taxon>Actinomycetota</taxon>
        <taxon>Actinomycetes</taxon>
        <taxon>Mycobacteriales</taxon>
        <taxon>Nocardiaceae</taxon>
        <taxon>Nocardia</taxon>
    </lineage>
</organism>
<name>A0A511MJ06_9NOCA</name>
<evidence type="ECO:0008006" key="3">
    <source>
        <dbReference type="Google" id="ProtNLM"/>
    </source>
</evidence>
<keyword evidence="2" id="KW-1185">Reference proteome</keyword>
<dbReference type="RefSeq" id="WP_147136237.1">
    <property type="nucleotide sequence ID" value="NZ_BJXA01000039.1"/>
</dbReference>
<reference evidence="1 2" key="1">
    <citation type="submission" date="2019-07" db="EMBL/GenBank/DDBJ databases">
        <title>Whole genome shotgun sequence of Nocardia ninae NBRC 108245.</title>
        <authorList>
            <person name="Hosoyama A."/>
            <person name="Uohara A."/>
            <person name="Ohji S."/>
            <person name="Ichikawa N."/>
        </authorList>
    </citation>
    <scope>NUCLEOTIDE SEQUENCE [LARGE SCALE GENOMIC DNA]</scope>
    <source>
        <strain evidence="1 2">NBRC 108245</strain>
    </source>
</reference>
<proteinExistence type="predicted"/>
<dbReference type="EMBL" id="BJXA01000039">
    <property type="protein sequence ID" value="GEM40613.1"/>
    <property type="molecule type" value="Genomic_DNA"/>
</dbReference>